<dbReference type="Gene3D" id="3.50.50.60">
    <property type="entry name" value="FAD/NAD(P)-binding domain"/>
    <property type="match status" value="2"/>
</dbReference>
<dbReference type="InParanoid" id="A0A1X7V7N8"/>
<dbReference type="eggNOG" id="KOG1399">
    <property type="taxonomic scope" value="Eukaryota"/>
</dbReference>
<dbReference type="SUPFAM" id="SSF51905">
    <property type="entry name" value="FAD/NAD(P)-binding domain"/>
    <property type="match status" value="1"/>
</dbReference>
<keyword evidence="1" id="KW-0560">Oxidoreductase</keyword>
<evidence type="ECO:0000313" key="3">
    <source>
        <dbReference type="EnsemblMetazoa" id="Aqu2.1.35993_001"/>
    </source>
</evidence>
<dbReference type="Pfam" id="PF13738">
    <property type="entry name" value="Pyr_redox_3"/>
    <property type="match status" value="1"/>
</dbReference>
<dbReference type="GO" id="GO:0036503">
    <property type="term" value="P:ERAD pathway"/>
    <property type="evidence" value="ECO:0007669"/>
    <property type="project" value="TreeGrafter"/>
</dbReference>
<evidence type="ECO:0000256" key="1">
    <source>
        <dbReference type="ARBA" id="ARBA00023002"/>
    </source>
</evidence>
<dbReference type="GO" id="GO:0050660">
    <property type="term" value="F:flavin adenine dinucleotide binding"/>
    <property type="evidence" value="ECO:0007669"/>
    <property type="project" value="TreeGrafter"/>
</dbReference>
<dbReference type="STRING" id="400682.A0A1X7V7N8"/>
<keyword evidence="4" id="KW-1185">Reference proteome</keyword>
<evidence type="ECO:0000313" key="4">
    <source>
        <dbReference type="Proteomes" id="UP000007879"/>
    </source>
</evidence>
<dbReference type="AlphaFoldDB" id="A0A1X7V7N8"/>
<dbReference type="OrthoDB" id="66881at2759"/>
<reference evidence="3" key="2">
    <citation type="submission" date="2017-05" db="UniProtKB">
        <authorList>
            <consortium name="EnsemblMetazoa"/>
        </authorList>
    </citation>
    <scope>IDENTIFICATION</scope>
</reference>
<feature type="chain" id="PRO_5010855630" description="FAD/NAD(P)-binding domain-containing protein" evidence="2">
    <location>
        <begin position="21"/>
        <end position="618"/>
    </location>
</feature>
<dbReference type="InterPro" id="IPR050982">
    <property type="entry name" value="Auxin_biosynth/cation_transpt"/>
</dbReference>
<dbReference type="PANTHER" id="PTHR43539:SF23">
    <property type="entry name" value="FAD-DEPENDENT OXIDOREDUCTASE DOMAIN-CONTAINING PROTEIN 2"/>
    <property type="match status" value="1"/>
</dbReference>
<evidence type="ECO:0008006" key="5">
    <source>
        <dbReference type="Google" id="ProtNLM"/>
    </source>
</evidence>
<dbReference type="PANTHER" id="PTHR43539">
    <property type="entry name" value="FLAVIN-BINDING MONOOXYGENASE-LIKE PROTEIN (AFU_ORTHOLOGUE AFUA_4G09220)"/>
    <property type="match status" value="1"/>
</dbReference>
<dbReference type="GO" id="GO:0005788">
    <property type="term" value="C:endoplasmic reticulum lumen"/>
    <property type="evidence" value="ECO:0007669"/>
    <property type="project" value="TreeGrafter"/>
</dbReference>
<proteinExistence type="predicted"/>
<dbReference type="Proteomes" id="UP000007879">
    <property type="component" value="Unassembled WGS sequence"/>
</dbReference>
<gene>
    <name evidence="3" type="primary">100632871</name>
</gene>
<keyword evidence="2" id="KW-0732">Signal</keyword>
<organism evidence="3">
    <name type="scientific">Amphimedon queenslandica</name>
    <name type="common">Sponge</name>
    <dbReference type="NCBI Taxonomy" id="400682"/>
    <lineage>
        <taxon>Eukaryota</taxon>
        <taxon>Metazoa</taxon>
        <taxon>Porifera</taxon>
        <taxon>Demospongiae</taxon>
        <taxon>Heteroscleromorpha</taxon>
        <taxon>Haplosclerida</taxon>
        <taxon>Niphatidae</taxon>
        <taxon>Amphimedon</taxon>
    </lineage>
</organism>
<dbReference type="FunCoup" id="A0A1X7V7N8">
    <property type="interactions" value="35"/>
</dbReference>
<dbReference type="GO" id="GO:0004497">
    <property type="term" value="F:monooxygenase activity"/>
    <property type="evidence" value="ECO:0007669"/>
    <property type="project" value="TreeGrafter"/>
</dbReference>
<protein>
    <recommendedName>
        <fullName evidence="5">FAD/NAD(P)-binding domain-containing protein</fullName>
    </recommendedName>
</protein>
<name>A0A1X7V7N8_AMPQE</name>
<accession>A0A1X7V7N8</accession>
<feature type="signal peptide" evidence="2">
    <location>
        <begin position="1"/>
        <end position="20"/>
    </location>
</feature>
<dbReference type="EnsemblMetazoa" id="Aqu2.1.35993_001">
    <property type="protein sequence ID" value="Aqu2.1.35993_001"/>
    <property type="gene ID" value="Aqu2.1.35993"/>
</dbReference>
<evidence type="ECO:0000256" key="2">
    <source>
        <dbReference type="SAM" id="SignalP"/>
    </source>
</evidence>
<sequence length="618" mass="70678">MANLLLVLLVLVSFSTLLLSHQYCIIGAGPSGMQLGYFLQTSGRDYVIFERNSTSGSFFRQYPRHRKLISINKRYTGSTNEEFNLRHDWNSLLSHHPDLKMKHYSKDYFPHADTAVKYFEDFSSKLGLNIQYNTEIKKVKKDLETGIFTLTDQLGKNYNCQVLIISTGLWKPHIPEIPGIELIEGYENVSVDPDDFINKAVFIIGRGNAGFETAANIVGSAAFIHMASRSRIKMAYQTHYVGDLRAINDDLIDTYQLKSLDGQSEIYESLDSKIIIKDGKYYIIPASSSGKDFPTDGEVSVGFYFPYDSIIRCTGFKFDYSLFDKSTDPGVDQSSHGKFPLMKSNYESVLVPDMYFTGVISHAVDYKKSAGGFIHGFRYTARALYRQLEWRYHAVKWPSVRIPVSDLTLYLIKRINEVSGLYQMFNVLGDLMIIENNDTVIYLEEVPIQSLGDIKSLTGYDAQQIIILNFEYGIDYSGPGEDVLRENRATGNPVEADTSNFLHPVLYHYNRLPLQFREVGVMPKPTSYHHIVEDFLTDWTSRQADIIPVRRFIEDAVQSDLRSFSTDECFELSILYGTENIPLYCKQHYFHGTSFPNINIDMTDALQRKLKNIVQELY</sequence>
<dbReference type="InterPro" id="IPR036188">
    <property type="entry name" value="FAD/NAD-bd_sf"/>
</dbReference>
<dbReference type="EnsemblMetazoa" id="XM_003385409.2">
    <property type="protein sequence ID" value="XP_003385457.1"/>
    <property type="gene ID" value="LOC100632871"/>
</dbReference>
<reference evidence="4" key="1">
    <citation type="journal article" date="2010" name="Nature">
        <title>The Amphimedon queenslandica genome and the evolution of animal complexity.</title>
        <authorList>
            <person name="Srivastava M."/>
            <person name="Simakov O."/>
            <person name="Chapman J."/>
            <person name="Fahey B."/>
            <person name="Gauthier M.E."/>
            <person name="Mitros T."/>
            <person name="Richards G.S."/>
            <person name="Conaco C."/>
            <person name="Dacre M."/>
            <person name="Hellsten U."/>
            <person name="Larroux C."/>
            <person name="Putnam N.H."/>
            <person name="Stanke M."/>
            <person name="Adamska M."/>
            <person name="Darling A."/>
            <person name="Degnan S.M."/>
            <person name="Oakley T.H."/>
            <person name="Plachetzki D.C."/>
            <person name="Zhai Y."/>
            <person name="Adamski M."/>
            <person name="Calcino A."/>
            <person name="Cummins S.F."/>
            <person name="Goodstein D.M."/>
            <person name="Harris C."/>
            <person name="Jackson D.J."/>
            <person name="Leys S.P."/>
            <person name="Shu S."/>
            <person name="Woodcroft B.J."/>
            <person name="Vervoort M."/>
            <person name="Kosik K.S."/>
            <person name="Manning G."/>
            <person name="Degnan B.M."/>
            <person name="Rokhsar D.S."/>
        </authorList>
    </citation>
    <scope>NUCLEOTIDE SEQUENCE [LARGE SCALE GENOMIC DNA]</scope>
</reference>
<dbReference type="KEGG" id="aqu:100632871"/>